<dbReference type="EMBL" id="CP036281">
    <property type="protein sequence ID" value="QDU79203.1"/>
    <property type="molecule type" value="Genomic_DNA"/>
</dbReference>
<evidence type="ECO:0000256" key="1">
    <source>
        <dbReference type="SAM" id="SignalP"/>
    </source>
</evidence>
<reference evidence="2 3" key="1">
    <citation type="submission" date="2019-02" db="EMBL/GenBank/DDBJ databases">
        <title>Deep-cultivation of Planctomycetes and their phenomic and genomic characterization uncovers novel biology.</title>
        <authorList>
            <person name="Wiegand S."/>
            <person name="Jogler M."/>
            <person name="Boedeker C."/>
            <person name="Pinto D."/>
            <person name="Vollmers J."/>
            <person name="Rivas-Marin E."/>
            <person name="Kohn T."/>
            <person name="Peeters S.H."/>
            <person name="Heuer A."/>
            <person name="Rast P."/>
            <person name="Oberbeckmann S."/>
            <person name="Bunk B."/>
            <person name="Jeske O."/>
            <person name="Meyerdierks A."/>
            <person name="Storesund J.E."/>
            <person name="Kallscheuer N."/>
            <person name="Luecker S."/>
            <person name="Lage O.M."/>
            <person name="Pohl T."/>
            <person name="Merkel B.J."/>
            <person name="Hornburger P."/>
            <person name="Mueller R.-W."/>
            <person name="Bruemmer F."/>
            <person name="Labrenz M."/>
            <person name="Spormann A.M."/>
            <person name="Op den Camp H."/>
            <person name="Overmann J."/>
            <person name="Amann R."/>
            <person name="Jetten M.S.M."/>
            <person name="Mascher T."/>
            <person name="Medema M.H."/>
            <person name="Devos D.P."/>
            <person name="Kaster A.-K."/>
            <person name="Ovreas L."/>
            <person name="Rohde M."/>
            <person name="Galperin M.Y."/>
            <person name="Jogler C."/>
        </authorList>
    </citation>
    <scope>NUCLEOTIDE SEQUENCE [LARGE SCALE GENOMIC DNA]</scope>
    <source>
        <strain evidence="2 3">Pla110</strain>
    </source>
</reference>
<evidence type="ECO:0000313" key="3">
    <source>
        <dbReference type="Proteomes" id="UP000317178"/>
    </source>
</evidence>
<dbReference type="AlphaFoldDB" id="A0A518CIZ8"/>
<proteinExistence type="predicted"/>
<sequence length="351" mass="40677" precursor="true">MLTYLKKNLFFACALMLLAGWSQVVAQDVDLDQLIEKITETEKLFSGDLDVQYTCEYIRKERIGEPKNRPASPFRAYRYFTDKVHFVSQGEMFFSSTTKEHLYTDTFETIDNEPLVPELSKYFTQYNGKEITSVASSTLGVFAYLTDRDTTNHLHQSFPYKLAIPNSTFSSGKLSVAMQGYDKAKSDPALSKRLYNPYTIEIEELKSAEFPNHTRLTFQFHQSTTIEQHRLEDLGHREVFILNNAKNFLTERHEMYDPKFGSTTTPASAGTVLKWSQTTSGVWYPQQSLIQFFSTIQNGTKRIKKNWDRQYEYTIDDFSFSPEYDDVFFNQVQIPVDARVFKNGVELADMQ</sequence>
<gene>
    <name evidence="2" type="ORF">Pla110_09080</name>
</gene>
<dbReference type="RefSeq" id="WP_144993625.1">
    <property type="nucleotide sequence ID" value="NZ_CP036281.1"/>
</dbReference>
<name>A0A518CIZ8_9PLAN</name>
<evidence type="ECO:0008006" key="4">
    <source>
        <dbReference type="Google" id="ProtNLM"/>
    </source>
</evidence>
<keyword evidence="3" id="KW-1185">Reference proteome</keyword>
<feature type="signal peptide" evidence="1">
    <location>
        <begin position="1"/>
        <end position="26"/>
    </location>
</feature>
<feature type="chain" id="PRO_5021980902" description="Outer membrane lipoprotein-sorting protein" evidence="1">
    <location>
        <begin position="27"/>
        <end position="351"/>
    </location>
</feature>
<dbReference type="Proteomes" id="UP000317178">
    <property type="component" value="Chromosome"/>
</dbReference>
<keyword evidence="1" id="KW-0732">Signal</keyword>
<dbReference type="KEGG" id="plon:Pla110_09080"/>
<accession>A0A518CIZ8</accession>
<evidence type="ECO:0000313" key="2">
    <source>
        <dbReference type="EMBL" id="QDU79203.1"/>
    </source>
</evidence>
<protein>
    <recommendedName>
        <fullName evidence="4">Outer membrane lipoprotein-sorting protein</fullName>
    </recommendedName>
</protein>
<organism evidence="2 3">
    <name type="scientific">Polystyrenella longa</name>
    <dbReference type="NCBI Taxonomy" id="2528007"/>
    <lineage>
        <taxon>Bacteria</taxon>
        <taxon>Pseudomonadati</taxon>
        <taxon>Planctomycetota</taxon>
        <taxon>Planctomycetia</taxon>
        <taxon>Planctomycetales</taxon>
        <taxon>Planctomycetaceae</taxon>
        <taxon>Polystyrenella</taxon>
    </lineage>
</organism>